<accession>A0ABQ1IFZ6</accession>
<keyword evidence="6" id="KW-1185">Reference proteome</keyword>
<dbReference type="InterPro" id="IPR013815">
    <property type="entry name" value="ATP_grasp_subdomain_1"/>
</dbReference>
<feature type="compositionally biased region" description="Low complexity" evidence="3">
    <location>
        <begin position="10"/>
        <end position="25"/>
    </location>
</feature>
<dbReference type="Pfam" id="PF13380">
    <property type="entry name" value="CoA_binding_2"/>
    <property type="match status" value="1"/>
</dbReference>
<dbReference type="InterPro" id="IPR003781">
    <property type="entry name" value="CoA-bd"/>
</dbReference>
<dbReference type="PANTHER" id="PTHR42793:SF1">
    <property type="entry name" value="PEPTIDYL-LYSINE N-ACETYLTRANSFERASE PATZ"/>
    <property type="match status" value="1"/>
</dbReference>
<dbReference type="Proteomes" id="UP000603352">
    <property type="component" value="Unassembled WGS sequence"/>
</dbReference>
<keyword evidence="2" id="KW-0067">ATP-binding</keyword>
<evidence type="ECO:0000256" key="2">
    <source>
        <dbReference type="PROSITE-ProRule" id="PRU00409"/>
    </source>
</evidence>
<dbReference type="Pfam" id="PF13549">
    <property type="entry name" value="ATP-grasp_5"/>
    <property type="match status" value="1"/>
</dbReference>
<gene>
    <name evidence="5" type="ORF">GCM10011505_17190</name>
</gene>
<dbReference type="InterPro" id="IPR011761">
    <property type="entry name" value="ATP-grasp"/>
</dbReference>
<dbReference type="PANTHER" id="PTHR42793">
    <property type="entry name" value="COA BINDING DOMAIN CONTAINING PROTEIN"/>
    <property type="match status" value="1"/>
</dbReference>
<feature type="domain" description="ATP-grasp" evidence="4">
    <location>
        <begin position="541"/>
        <end position="577"/>
    </location>
</feature>
<keyword evidence="1" id="KW-0816">Tricarboxylic acid cycle</keyword>
<dbReference type="InterPro" id="IPR016102">
    <property type="entry name" value="Succinyl-CoA_synth-like"/>
</dbReference>
<dbReference type="EMBL" id="BMDZ01000015">
    <property type="protein sequence ID" value="GGB36290.1"/>
    <property type="molecule type" value="Genomic_DNA"/>
</dbReference>
<sequence length="769" mass="79202">MMTSLPQGDQTQMTTTSPPQTTPSLQPIPPVQAATTSDAIHRLLNPRRVAVVGASDDIVRIRGRVMHLLLKRGFDGTVFPVTPSRTEVQGIKAWARIGDIPGGVDLALIAVPASAVLGVLEDCAAAGVGAAVVYSSGFAEEGGAMAEVQARIAALCRDSGLRVIGPNAMGFYNILSKTAATFSPAAEIAPVDLPTPKRGIAVVAQSGGLGFALYNRGVRRKLPFTHVVATGNEVDLEALDFADHLLDDPAVSQIMMFIEGVKNGHKLIPVAQKAARLGKPLIVAKVGRSAAAQRAAASHTASLTGSDAAYDAIFGRYGVIRADDQDEMIDIAAAFSVCPNGRASLPRGRRVAIVTSSGGSGSWMADAIEQAGLAVPLLSDALQARIRPVIPSYGATQNPVDITAQGLDAFDQVIEALASSPEADAVVIVAPLGSIGAKLPFDAEALRHAIARAGKPVVFYSYTPPSPEMTALMAEVGTAIFTTLTGCAAALAHLVRYGAAMDRLAGAGSVAIPAMDAIAGRAAQALDTLPRDGLLTEFQAKRLLAAAGIPVTEERLAGSAAEAVAAARALGGPMALKLMSPDLPHKTDAGAVLLNVQGDQAITAAYDKLSGPVATALPDARIDGVLVQKMAQAGIEMIAGVMVDPDFGPLVMIGSGGIFVEILRDVAVSPAPVDHAEARRMIGRLKAAALLAGARGRPAADVEALADLLVRLSHLAVATADRVQEIDINPIFVHTHGLIAVDALARMEDTTDRGRAIGRMAATAAAAGE</sequence>
<dbReference type="SUPFAM" id="SSF52210">
    <property type="entry name" value="Succinyl-CoA synthetase domains"/>
    <property type="match status" value="2"/>
</dbReference>
<dbReference type="InterPro" id="IPR032875">
    <property type="entry name" value="Succ_CoA_lig_flav_dom"/>
</dbReference>
<reference evidence="6" key="1">
    <citation type="journal article" date="2019" name="Int. J. Syst. Evol. Microbiol.">
        <title>The Global Catalogue of Microorganisms (GCM) 10K type strain sequencing project: providing services to taxonomists for standard genome sequencing and annotation.</title>
        <authorList>
            <consortium name="The Broad Institute Genomics Platform"/>
            <consortium name="The Broad Institute Genome Sequencing Center for Infectious Disease"/>
            <person name="Wu L."/>
            <person name="Ma J."/>
        </authorList>
    </citation>
    <scope>NUCLEOTIDE SEQUENCE [LARGE SCALE GENOMIC DNA]</scope>
    <source>
        <strain evidence="6">CGMCC 1.10188</strain>
    </source>
</reference>
<dbReference type="Gene3D" id="3.30.1490.20">
    <property type="entry name" value="ATP-grasp fold, A domain"/>
    <property type="match status" value="1"/>
</dbReference>
<dbReference type="Gene3D" id="3.40.50.261">
    <property type="entry name" value="Succinyl-CoA synthetase domains"/>
    <property type="match status" value="2"/>
</dbReference>
<dbReference type="InterPro" id="IPR043938">
    <property type="entry name" value="Ligase_CoA_dom"/>
</dbReference>
<comment type="caution">
    <text evidence="5">The sequence shown here is derived from an EMBL/GenBank/DDBJ whole genome shotgun (WGS) entry which is preliminary data.</text>
</comment>
<evidence type="ECO:0000256" key="3">
    <source>
        <dbReference type="SAM" id="MobiDB-lite"/>
    </source>
</evidence>
<name>A0ABQ1IFZ6_9PROT</name>
<keyword evidence="2" id="KW-0547">Nucleotide-binding</keyword>
<dbReference type="InterPro" id="IPR036291">
    <property type="entry name" value="NAD(P)-bd_dom_sf"/>
</dbReference>
<evidence type="ECO:0000313" key="6">
    <source>
        <dbReference type="Proteomes" id="UP000603352"/>
    </source>
</evidence>
<dbReference type="SUPFAM" id="SSF56059">
    <property type="entry name" value="Glutathione synthetase ATP-binding domain-like"/>
    <property type="match status" value="1"/>
</dbReference>
<dbReference type="Pfam" id="PF13607">
    <property type="entry name" value="Succ_CoA_lig"/>
    <property type="match status" value="1"/>
</dbReference>
<dbReference type="SUPFAM" id="SSF51735">
    <property type="entry name" value="NAD(P)-binding Rossmann-fold domains"/>
    <property type="match status" value="1"/>
</dbReference>
<dbReference type="Gene3D" id="3.40.50.720">
    <property type="entry name" value="NAD(P)-binding Rossmann-like Domain"/>
    <property type="match status" value="1"/>
</dbReference>
<organism evidence="5 6">
    <name type="scientific">Tistrella bauzanensis</name>
    <dbReference type="NCBI Taxonomy" id="657419"/>
    <lineage>
        <taxon>Bacteria</taxon>
        <taxon>Pseudomonadati</taxon>
        <taxon>Pseudomonadota</taxon>
        <taxon>Alphaproteobacteria</taxon>
        <taxon>Geminicoccales</taxon>
        <taxon>Geminicoccaceae</taxon>
        <taxon>Tistrella</taxon>
    </lineage>
</organism>
<feature type="region of interest" description="Disordered" evidence="3">
    <location>
        <begin position="1"/>
        <end position="30"/>
    </location>
</feature>
<dbReference type="Pfam" id="PF19045">
    <property type="entry name" value="Ligase_CoA_2"/>
    <property type="match status" value="1"/>
</dbReference>
<dbReference type="Gene3D" id="3.30.470.20">
    <property type="entry name" value="ATP-grasp fold, B domain"/>
    <property type="match status" value="1"/>
</dbReference>
<proteinExistence type="predicted"/>
<dbReference type="SMART" id="SM00881">
    <property type="entry name" value="CoA_binding"/>
    <property type="match status" value="1"/>
</dbReference>
<protein>
    <submittedName>
        <fullName evidence="5">Acyl-CoA synthetase</fullName>
    </submittedName>
</protein>
<evidence type="ECO:0000259" key="4">
    <source>
        <dbReference type="PROSITE" id="PS50975"/>
    </source>
</evidence>
<dbReference type="PROSITE" id="PS50975">
    <property type="entry name" value="ATP_GRASP"/>
    <property type="match status" value="1"/>
</dbReference>
<evidence type="ECO:0000256" key="1">
    <source>
        <dbReference type="ARBA" id="ARBA00022532"/>
    </source>
</evidence>
<evidence type="ECO:0000313" key="5">
    <source>
        <dbReference type="EMBL" id="GGB36290.1"/>
    </source>
</evidence>